<accession>A0A061I258</accession>
<reference evidence="4" key="1">
    <citation type="journal article" date="2013" name="Nat. Biotechnol.">
        <title>Chinese hamster genome sequenced from sorted chromosomes.</title>
        <authorList>
            <person name="Brinkrolf K."/>
            <person name="Rupp O."/>
            <person name="Laux H."/>
            <person name="Kollin F."/>
            <person name="Ernst W."/>
            <person name="Linke B."/>
            <person name="Kofler R."/>
            <person name="Romand S."/>
            <person name="Hesse F."/>
            <person name="Budach W.E."/>
            <person name="Galosy S."/>
            <person name="Muller D."/>
            <person name="Noll T."/>
            <person name="Wienberg J."/>
            <person name="Jostock T."/>
            <person name="Leonard M."/>
            <person name="Grillari J."/>
            <person name="Tauch A."/>
            <person name="Goesmann A."/>
            <person name="Helk B."/>
            <person name="Mott J.E."/>
            <person name="Puhler A."/>
            <person name="Borth N."/>
        </authorList>
    </citation>
    <scope>NUCLEOTIDE SEQUENCE [LARGE SCALE GENOMIC DNA]</scope>
    <source>
        <strain evidence="4">17A/GY</strain>
    </source>
</reference>
<dbReference type="AlphaFoldDB" id="A0A061I258"/>
<keyword evidence="1" id="KW-0175">Coiled coil</keyword>
<feature type="region of interest" description="Disordered" evidence="2">
    <location>
        <begin position="205"/>
        <end position="224"/>
    </location>
</feature>
<gene>
    <name evidence="3" type="ORF">H671_6g15790</name>
</gene>
<evidence type="ECO:0000313" key="4">
    <source>
        <dbReference type="Proteomes" id="UP000030759"/>
    </source>
</evidence>
<dbReference type="EMBL" id="KE680845">
    <property type="protein sequence ID" value="ERE71401.1"/>
    <property type="molecule type" value="Genomic_DNA"/>
</dbReference>
<dbReference type="GO" id="GO:0005739">
    <property type="term" value="C:mitochondrion"/>
    <property type="evidence" value="ECO:0007669"/>
    <property type="project" value="TreeGrafter"/>
</dbReference>
<sequence>MELYLSACSKTANVAAKKAASSSVAEESQQCGDLFRPSYGFNLNDPYCRLLETQYKSLHDPHLRTYYKRKDILRRLKKGGYITSNNKIVCSLRELNKYRQYLTSLKLDFERNYLREQWREKGREIREVQVLRILVLKPYLDMISKELEQLERTAEEQRLLRMDREERRQREYARKKLSLRRKIEEEWKTKEMLLLTKIGEDVKREQRVEEQRRRSREESDRKKQAMLEKKMAYHLQKMQDAGIKDDTGRNAFEYKGENEAPYECENILPLTPMKKKKKQFDDIKIVYPDGEEKIFKGTSEIVFNSKKSHKPSN</sequence>
<name>A0A061I258_CRIGR</name>
<feature type="coiled-coil region" evidence="1">
    <location>
        <begin position="140"/>
        <end position="182"/>
    </location>
</feature>
<dbReference type="InterPro" id="IPR038891">
    <property type="entry name" value="FSIP2"/>
</dbReference>
<dbReference type="Proteomes" id="UP000030759">
    <property type="component" value="Unassembled WGS sequence"/>
</dbReference>
<dbReference type="PANTHER" id="PTHR21856:SF7">
    <property type="entry name" value="FIBROUS SHEATH-INTERACTING PROTEIN 2"/>
    <property type="match status" value="1"/>
</dbReference>
<organism evidence="3 4">
    <name type="scientific">Cricetulus griseus</name>
    <name type="common">Chinese hamster</name>
    <name type="synonym">Cricetulus barabensis griseus</name>
    <dbReference type="NCBI Taxonomy" id="10029"/>
    <lineage>
        <taxon>Eukaryota</taxon>
        <taxon>Metazoa</taxon>
        <taxon>Chordata</taxon>
        <taxon>Craniata</taxon>
        <taxon>Vertebrata</taxon>
        <taxon>Euteleostomi</taxon>
        <taxon>Mammalia</taxon>
        <taxon>Eutheria</taxon>
        <taxon>Euarchontoglires</taxon>
        <taxon>Glires</taxon>
        <taxon>Rodentia</taxon>
        <taxon>Myomorpha</taxon>
        <taxon>Muroidea</taxon>
        <taxon>Cricetidae</taxon>
        <taxon>Cricetinae</taxon>
        <taxon>Cricetulus</taxon>
    </lineage>
</organism>
<evidence type="ECO:0000313" key="3">
    <source>
        <dbReference type="EMBL" id="ERE71401.1"/>
    </source>
</evidence>
<dbReference type="PANTHER" id="PTHR21856">
    <property type="entry name" value="FIBROUS SHEATH-INTERACTING PROTEIN 2"/>
    <property type="match status" value="1"/>
</dbReference>
<evidence type="ECO:0000256" key="2">
    <source>
        <dbReference type="SAM" id="MobiDB-lite"/>
    </source>
</evidence>
<proteinExistence type="predicted"/>
<evidence type="ECO:0000256" key="1">
    <source>
        <dbReference type="SAM" id="Coils"/>
    </source>
</evidence>
<protein>
    <submittedName>
        <fullName evidence="3">Fibrous sheath-interacting protein 2</fullName>
    </submittedName>
</protein>